<dbReference type="EMBL" id="BMGM01000001">
    <property type="protein sequence ID" value="GGE25036.1"/>
    <property type="molecule type" value="Genomic_DNA"/>
</dbReference>
<evidence type="ECO:0000313" key="5">
    <source>
        <dbReference type="EMBL" id="GGE25036.1"/>
    </source>
</evidence>
<comment type="function">
    <text evidence="3">Required for maturation of 30S ribosomal subunits.</text>
</comment>
<organism evidence="5 6">
    <name type="scientific">Psychroflexus planctonicus</name>
    <dbReference type="NCBI Taxonomy" id="1526575"/>
    <lineage>
        <taxon>Bacteria</taxon>
        <taxon>Pseudomonadati</taxon>
        <taxon>Bacteroidota</taxon>
        <taxon>Flavobacteriia</taxon>
        <taxon>Flavobacteriales</taxon>
        <taxon>Flavobacteriaceae</taxon>
        <taxon>Psychroflexus</taxon>
    </lineage>
</organism>
<sequence>MSTLINKAKIYLDEALEENPQLFVVSFDVNAANHIKVVIDGDQDVSISDCMAVSRKIEHQLDRDEEDFSVEVLSFGVGEKLMFPRQFIKNVGRKLEVETADEKIKADLVEATEDGIELQWKAREPKPVGKGKHTVEKELKLAYQEIKQAKVMIIFNK</sequence>
<evidence type="ECO:0000256" key="3">
    <source>
        <dbReference type="HAMAP-Rule" id="MF_01077"/>
    </source>
</evidence>
<dbReference type="InterPro" id="IPR003728">
    <property type="entry name" value="Ribosome_maturation_RimP"/>
</dbReference>
<evidence type="ECO:0000256" key="2">
    <source>
        <dbReference type="ARBA" id="ARBA00022517"/>
    </source>
</evidence>
<dbReference type="PANTHER" id="PTHR33867:SF1">
    <property type="entry name" value="RIBOSOME MATURATION FACTOR RIMP"/>
    <property type="match status" value="1"/>
</dbReference>
<name>A0ABQ1SC03_9FLAO</name>
<comment type="similarity">
    <text evidence="3">Belongs to the RimP family.</text>
</comment>
<evidence type="ECO:0000313" key="6">
    <source>
        <dbReference type="Proteomes" id="UP000599179"/>
    </source>
</evidence>
<dbReference type="InterPro" id="IPR028989">
    <property type="entry name" value="RimP_N"/>
</dbReference>
<keyword evidence="6" id="KW-1185">Reference proteome</keyword>
<dbReference type="Gene3D" id="3.30.300.70">
    <property type="entry name" value="RimP-like superfamily, N-terminal"/>
    <property type="match status" value="1"/>
</dbReference>
<comment type="caution">
    <text evidence="5">The sequence shown here is derived from an EMBL/GenBank/DDBJ whole genome shotgun (WGS) entry which is preliminary data.</text>
</comment>
<dbReference type="PANTHER" id="PTHR33867">
    <property type="entry name" value="RIBOSOME MATURATION FACTOR RIMP"/>
    <property type="match status" value="1"/>
</dbReference>
<dbReference type="Pfam" id="PF02576">
    <property type="entry name" value="RimP_N"/>
    <property type="match status" value="1"/>
</dbReference>
<protein>
    <recommendedName>
        <fullName evidence="3">Ribosome maturation factor RimP</fullName>
    </recommendedName>
</protein>
<dbReference type="HAMAP" id="MF_01077">
    <property type="entry name" value="RimP"/>
    <property type="match status" value="1"/>
</dbReference>
<dbReference type="RefSeq" id="WP_188457232.1">
    <property type="nucleotide sequence ID" value="NZ_BMGM01000001.1"/>
</dbReference>
<proteinExistence type="inferred from homology"/>
<keyword evidence="1 3" id="KW-0963">Cytoplasm</keyword>
<feature type="domain" description="Ribosome maturation factor RimP N-terminal" evidence="4">
    <location>
        <begin position="19"/>
        <end position="76"/>
    </location>
</feature>
<gene>
    <name evidence="3" type="primary">rimP</name>
    <name evidence="5" type="ORF">GCM10010832_02220</name>
</gene>
<evidence type="ECO:0000259" key="4">
    <source>
        <dbReference type="Pfam" id="PF02576"/>
    </source>
</evidence>
<comment type="subcellular location">
    <subcellularLocation>
        <location evidence="3">Cytoplasm</location>
    </subcellularLocation>
</comment>
<dbReference type="InterPro" id="IPR035956">
    <property type="entry name" value="RimP_N_sf"/>
</dbReference>
<dbReference type="NCBIfam" id="NF002531">
    <property type="entry name" value="PRK02001.1"/>
    <property type="match status" value="1"/>
</dbReference>
<keyword evidence="2 3" id="KW-0690">Ribosome biogenesis</keyword>
<evidence type="ECO:0000256" key="1">
    <source>
        <dbReference type="ARBA" id="ARBA00022490"/>
    </source>
</evidence>
<reference evidence="6" key="1">
    <citation type="journal article" date="2019" name="Int. J. Syst. Evol. Microbiol.">
        <title>The Global Catalogue of Microorganisms (GCM) 10K type strain sequencing project: providing services to taxonomists for standard genome sequencing and annotation.</title>
        <authorList>
            <consortium name="The Broad Institute Genomics Platform"/>
            <consortium name="The Broad Institute Genome Sequencing Center for Infectious Disease"/>
            <person name="Wu L."/>
            <person name="Ma J."/>
        </authorList>
    </citation>
    <scope>NUCLEOTIDE SEQUENCE [LARGE SCALE GENOMIC DNA]</scope>
    <source>
        <strain evidence="6">CGMCC 1.12931</strain>
    </source>
</reference>
<dbReference type="SUPFAM" id="SSF75420">
    <property type="entry name" value="YhbC-like, N-terminal domain"/>
    <property type="match status" value="1"/>
</dbReference>
<accession>A0ABQ1SC03</accession>
<dbReference type="Proteomes" id="UP000599179">
    <property type="component" value="Unassembled WGS sequence"/>
</dbReference>